<comment type="caution">
    <text evidence="14">The sequence shown here is derived from an EMBL/GenBank/DDBJ whole genome shotgun (WGS) entry which is preliminary data.</text>
</comment>
<dbReference type="Pfam" id="PF13176">
    <property type="entry name" value="TPR_7"/>
    <property type="match status" value="1"/>
</dbReference>
<feature type="signal peptide" evidence="12">
    <location>
        <begin position="1"/>
        <end position="21"/>
    </location>
</feature>
<dbReference type="RefSeq" id="WP_303283262.1">
    <property type="nucleotide sequence ID" value="NZ_BAABCZ010000004.1"/>
</dbReference>
<dbReference type="SUPFAM" id="SSF48452">
    <property type="entry name" value="TPR-like"/>
    <property type="match status" value="2"/>
</dbReference>
<keyword evidence="11" id="KW-0472">Membrane</keyword>
<evidence type="ECO:0000259" key="13">
    <source>
        <dbReference type="PROSITE" id="PS50109"/>
    </source>
</evidence>
<comment type="catalytic activity">
    <reaction evidence="1">
        <text>ATP + protein L-histidine = ADP + protein N-phospho-L-histidine.</text>
        <dbReference type="EC" id="2.7.13.3"/>
    </reaction>
</comment>
<sequence>MNKYYLFIACLLATFSIRAQNDDFDVMLDSIQRLRKLSKNESIELDNRLRYAKLASDLSYKTKIDSTILLSNERIAFVNLLKNNYGISIKLNRENLKLAHKINDSVSIAYTSSQLAYCYSLIGKQKDSAFYYYNKSFSQYKKLNKTGSAIWELNNIACLQSDIRDYTSSEKTLIKAINLSKSLPDNNKKYYHLASLYNIIGLNSKNQKSYDKSIEYYDKALLINNKLSDDYEINGYIKKEENYLYAKINLAEVYSKKKDYKKALSIHEELLKDKNLLKKDPLAYAAIINNKAYTLFLAKNNNIRYIESLFSEAYKINDSLNALYEIAAGGNDMAEFYHVINKKDSALILSKKSYKIGKDIKNYSEVSRALLMLSKIEEGEIGKQYLYEHIKLNDSLLNVERASRNKFARIQYETDNYIDETKRLTNQNVLIVIIGLIIILIFVLILIIRVQVTKNKILLFEGEQQKANEEIYTLMLRQQAKVEEGRLLERHRISEELHDGILNKLSGSRLGLEFLSMDKEDQIKKKYSFYINEIQSIEREIRDLSHELKNTQLDADKDFVSILNDYMLNQSSLHVFEYEIIQNCEVFWEDINDYIKVNLYRVIQEAIHNVIKHAKASKIIINFSINSNNLHLDIIDDGIGFNSKQKNKNNGIGLLNIESRIAKLKGKLMIISKIKSGTTLTIQIPLFKPL</sequence>
<dbReference type="Gene3D" id="1.20.5.1930">
    <property type="match status" value="1"/>
</dbReference>
<evidence type="ECO:0000256" key="2">
    <source>
        <dbReference type="ARBA" id="ARBA00012438"/>
    </source>
</evidence>
<evidence type="ECO:0000256" key="8">
    <source>
        <dbReference type="ARBA" id="ARBA00023012"/>
    </source>
</evidence>
<dbReference type="InterPro" id="IPR005467">
    <property type="entry name" value="His_kinase_dom"/>
</dbReference>
<keyword evidence="8" id="KW-0902">Two-component regulatory system</keyword>
<keyword evidence="15" id="KW-1185">Reference proteome</keyword>
<evidence type="ECO:0000256" key="12">
    <source>
        <dbReference type="SAM" id="SignalP"/>
    </source>
</evidence>
<evidence type="ECO:0000256" key="11">
    <source>
        <dbReference type="SAM" id="Phobius"/>
    </source>
</evidence>
<evidence type="ECO:0000256" key="7">
    <source>
        <dbReference type="ARBA" id="ARBA00022840"/>
    </source>
</evidence>
<dbReference type="PANTHER" id="PTHR24421">
    <property type="entry name" value="NITRATE/NITRITE SENSOR PROTEIN NARX-RELATED"/>
    <property type="match status" value="1"/>
</dbReference>
<feature type="transmembrane region" description="Helical" evidence="11">
    <location>
        <begin position="429"/>
        <end position="448"/>
    </location>
</feature>
<keyword evidence="3" id="KW-0597">Phosphoprotein</keyword>
<keyword evidence="6" id="KW-0418">Kinase</keyword>
<dbReference type="GO" id="GO:0005524">
    <property type="term" value="F:ATP binding"/>
    <property type="evidence" value="ECO:0007669"/>
    <property type="project" value="UniProtKB-KW"/>
</dbReference>
<dbReference type="InterPro" id="IPR019734">
    <property type="entry name" value="TPR_rpt"/>
</dbReference>
<keyword evidence="11" id="KW-1133">Transmembrane helix</keyword>
<dbReference type="SMART" id="SM00028">
    <property type="entry name" value="TPR"/>
    <property type="match status" value="3"/>
</dbReference>
<dbReference type="Proteomes" id="UP001176891">
    <property type="component" value="Unassembled WGS sequence"/>
</dbReference>
<dbReference type="EMBL" id="JAUOEM010000005">
    <property type="protein sequence ID" value="MDO5988612.1"/>
    <property type="molecule type" value="Genomic_DNA"/>
</dbReference>
<dbReference type="PROSITE" id="PS50005">
    <property type="entry name" value="TPR"/>
    <property type="match status" value="1"/>
</dbReference>
<evidence type="ECO:0000256" key="1">
    <source>
        <dbReference type="ARBA" id="ARBA00000085"/>
    </source>
</evidence>
<feature type="chain" id="PRO_5047296285" description="histidine kinase" evidence="12">
    <location>
        <begin position="22"/>
        <end position="690"/>
    </location>
</feature>
<gene>
    <name evidence="14" type="ORF">Q4Q39_14465</name>
</gene>
<keyword evidence="7 14" id="KW-0067">ATP-binding</keyword>
<dbReference type="SUPFAM" id="SSF55874">
    <property type="entry name" value="ATPase domain of HSP90 chaperone/DNA topoisomerase II/histidine kinase"/>
    <property type="match status" value="1"/>
</dbReference>
<evidence type="ECO:0000313" key="14">
    <source>
        <dbReference type="EMBL" id="MDO5988612.1"/>
    </source>
</evidence>
<dbReference type="Pfam" id="PF02518">
    <property type="entry name" value="HATPase_c"/>
    <property type="match status" value="1"/>
</dbReference>
<evidence type="ECO:0000256" key="10">
    <source>
        <dbReference type="SAM" id="Coils"/>
    </source>
</evidence>
<dbReference type="Pfam" id="PF07730">
    <property type="entry name" value="HisKA_3"/>
    <property type="match status" value="1"/>
</dbReference>
<keyword evidence="10" id="KW-0175">Coiled coil</keyword>
<dbReference type="InterPro" id="IPR011990">
    <property type="entry name" value="TPR-like_helical_dom_sf"/>
</dbReference>
<name>A0ABT8X4I8_9FLAO</name>
<organism evidence="14 15">
    <name type="scientific">Flavivirga amylovorans</name>
    <dbReference type="NCBI Taxonomy" id="870486"/>
    <lineage>
        <taxon>Bacteria</taxon>
        <taxon>Pseudomonadati</taxon>
        <taxon>Bacteroidota</taxon>
        <taxon>Flavobacteriia</taxon>
        <taxon>Flavobacteriales</taxon>
        <taxon>Flavobacteriaceae</taxon>
        <taxon>Flavivirga</taxon>
    </lineage>
</organism>
<evidence type="ECO:0000313" key="15">
    <source>
        <dbReference type="Proteomes" id="UP001176891"/>
    </source>
</evidence>
<dbReference type="Gene3D" id="1.25.40.10">
    <property type="entry name" value="Tetratricopeptide repeat domain"/>
    <property type="match status" value="1"/>
</dbReference>
<keyword evidence="4" id="KW-0808">Transferase</keyword>
<keyword evidence="9" id="KW-0802">TPR repeat</keyword>
<protein>
    <recommendedName>
        <fullName evidence="2">histidine kinase</fullName>
        <ecNumber evidence="2">2.7.13.3</ecNumber>
    </recommendedName>
</protein>
<dbReference type="InterPro" id="IPR003594">
    <property type="entry name" value="HATPase_dom"/>
</dbReference>
<dbReference type="CDD" id="cd16917">
    <property type="entry name" value="HATPase_UhpB-NarQ-NarX-like"/>
    <property type="match status" value="1"/>
</dbReference>
<keyword evidence="5" id="KW-0547">Nucleotide-binding</keyword>
<dbReference type="InterPro" id="IPR036890">
    <property type="entry name" value="HATPase_C_sf"/>
</dbReference>
<evidence type="ECO:0000256" key="4">
    <source>
        <dbReference type="ARBA" id="ARBA00022679"/>
    </source>
</evidence>
<dbReference type="EC" id="2.7.13.3" evidence="2"/>
<evidence type="ECO:0000256" key="9">
    <source>
        <dbReference type="PROSITE-ProRule" id="PRU00339"/>
    </source>
</evidence>
<proteinExistence type="predicted"/>
<evidence type="ECO:0000256" key="3">
    <source>
        <dbReference type="ARBA" id="ARBA00022553"/>
    </source>
</evidence>
<dbReference type="InterPro" id="IPR050482">
    <property type="entry name" value="Sensor_HK_TwoCompSys"/>
</dbReference>
<feature type="domain" description="Histidine kinase" evidence="13">
    <location>
        <begin position="599"/>
        <end position="688"/>
    </location>
</feature>
<reference evidence="14" key="1">
    <citation type="submission" date="2023-07" db="EMBL/GenBank/DDBJ databases">
        <title>Two novel species in the genus Flavivirga.</title>
        <authorList>
            <person name="Kwon K."/>
        </authorList>
    </citation>
    <scope>NUCLEOTIDE SEQUENCE</scope>
    <source>
        <strain evidence="14">KACC 14157</strain>
    </source>
</reference>
<keyword evidence="11" id="KW-0812">Transmembrane</keyword>
<dbReference type="PANTHER" id="PTHR24421:SF10">
    <property type="entry name" value="NITRATE_NITRITE SENSOR PROTEIN NARQ"/>
    <property type="match status" value="1"/>
</dbReference>
<accession>A0ABT8X4I8</accession>
<keyword evidence="12" id="KW-0732">Signal</keyword>
<feature type="repeat" description="TPR" evidence="9">
    <location>
        <begin position="194"/>
        <end position="227"/>
    </location>
</feature>
<evidence type="ECO:0000256" key="5">
    <source>
        <dbReference type="ARBA" id="ARBA00022741"/>
    </source>
</evidence>
<dbReference type="SMART" id="SM00387">
    <property type="entry name" value="HATPase_c"/>
    <property type="match status" value="1"/>
</dbReference>
<dbReference type="Gene3D" id="3.30.565.10">
    <property type="entry name" value="Histidine kinase-like ATPase, C-terminal domain"/>
    <property type="match status" value="1"/>
</dbReference>
<dbReference type="PROSITE" id="PS50109">
    <property type="entry name" value="HIS_KIN"/>
    <property type="match status" value="1"/>
</dbReference>
<dbReference type="InterPro" id="IPR011712">
    <property type="entry name" value="Sig_transdc_His_kin_sub3_dim/P"/>
</dbReference>
<feature type="coiled-coil region" evidence="10">
    <location>
        <begin position="520"/>
        <end position="554"/>
    </location>
</feature>
<evidence type="ECO:0000256" key="6">
    <source>
        <dbReference type="ARBA" id="ARBA00022777"/>
    </source>
</evidence>